<dbReference type="EMBL" id="JAGEMI010000001">
    <property type="protein sequence ID" value="MBO1865103.1"/>
    <property type="molecule type" value="Genomic_DNA"/>
</dbReference>
<reference evidence="2 3" key="2">
    <citation type="journal article" date="2022" name="Int. J. Syst. Evol. Microbiol.">
        <title>Strains of Bradyrhizobium barranii sp. nov. associated with legumes native to Canada are symbionts of soybeans and belong to different subspecies (subsp. barranii subsp. nov. and subsp. apii subsp. nov.) and symbiovars (sv. glycinearum and sv. septentrionale).</title>
        <authorList>
            <person name="Bromfield E.S.P."/>
            <person name="Cloutier S."/>
            <person name="Wasai-Hara S."/>
            <person name="Minamisawa K."/>
        </authorList>
    </citation>
    <scope>NUCLEOTIDE SEQUENCE [LARGE SCALE GENOMIC DNA]</scope>
    <source>
        <strain evidence="2 3">144S4</strain>
    </source>
</reference>
<proteinExistence type="predicted"/>
<dbReference type="KEGG" id="bban:J4G43_028690"/>
<sequence length="122" mass="13707">MALHRDIFWVGRQWAVTGAGIQAVDQRLRGVFDIAIARLWDDDLVCSRRAKPGVNAADFDKALTVARERFPQTPEPDPDPILAQLEALGVIEAPVVSLVVPAMKLRAEGRLARFLPQWRIRR</sequence>
<dbReference type="RefSeq" id="WP_208087021.1">
    <property type="nucleotide sequence ID" value="NZ_CP086136.1"/>
</dbReference>
<organism evidence="1">
    <name type="scientific">Bradyrhizobium barranii subsp. barranii</name>
    <dbReference type="NCBI Taxonomy" id="2823807"/>
    <lineage>
        <taxon>Bacteria</taxon>
        <taxon>Pseudomonadati</taxon>
        <taxon>Pseudomonadota</taxon>
        <taxon>Alphaproteobacteria</taxon>
        <taxon>Hyphomicrobiales</taxon>
        <taxon>Nitrobacteraceae</taxon>
        <taxon>Bradyrhizobium</taxon>
        <taxon>Bradyrhizobium barranii</taxon>
    </lineage>
</organism>
<dbReference type="Proteomes" id="UP000664702">
    <property type="component" value="Chromosome"/>
</dbReference>
<protein>
    <submittedName>
        <fullName evidence="1">Uncharacterized protein</fullName>
    </submittedName>
</protein>
<name>A0A939S626_9BRAD</name>
<evidence type="ECO:0000313" key="1">
    <source>
        <dbReference type="EMBL" id="MBO1865103.1"/>
    </source>
</evidence>
<evidence type="ECO:0000313" key="2">
    <source>
        <dbReference type="EMBL" id="UEM08733.1"/>
    </source>
</evidence>
<evidence type="ECO:0000313" key="3">
    <source>
        <dbReference type="Proteomes" id="UP000664702"/>
    </source>
</evidence>
<reference evidence="1" key="1">
    <citation type="submission" date="2021-03" db="EMBL/GenBank/DDBJ databases">
        <title>Whole Genome Sequence of Bradyrhizobium sp. Strain 144S4.</title>
        <authorList>
            <person name="Bromfield E.S.P."/>
            <person name="Cloutier S."/>
        </authorList>
    </citation>
    <scope>NUCLEOTIDE SEQUENCE [LARGE SCALE GENOMIC DNA]</scope>
    <source>
        <strain evidence="1">144S4</strain>
    </source>
</reference>
<accession>A0A939S626</accession>
<dbReference type="AlphaFoldDB" id="A0A939S626"/>
<gene>
    <name evidence="2" type="ORF">J4G43_028690</name>
    <name evidence="1" type="ORF">J4G43_30680</name>
</gene>
<dbReference type="EMBL" id="CP086136">
    <property type="protein sequence ID" value="UEM08733.1"/>
    <property type="molecule type" value="Genomic_DNA"/>
</dbReference>